<dbReference type="Proteomes" id="UP000271241">
    <property type="component" value="Unassembled WGS sequence"/>
</dbReference>
<evidence type="ECO:0000313" key="3">
    <source>
        <dbReference type="EMBL" id="RKP04490.1"/>
    </source>
</evidence>
<keyword evidence="4" id="KW-1185">Reference proteome</keyword>
<dbReference type="InterPro" id="IPR055404">
    <property type="entry name" value="ARM_KNTC1_2nd"/>
</dbReference>
<reference evidence="4" key="1">
    <citation type="journal article" date="2018" name="Nat. Microbiol.">
        <title>Leveraging single-cell genomics to expand the fungal tree of life.</title>
        <authorList>
            <person name="Ahrendt S.R."/>
            <person name="Quandt C.A."/>
            <person name="Ciobanu D."/>
            <person name="Clum A."/>
            <person name="Salamov A."/>
            <person name="Andreopoulos B."/>
            <person name="Cheng J.F."/>
            <person name="Woyke T."/>
            <person name="Pelin A."/>
            <person name="Henrissat B."/>
            <person name="Reynolds N.K."/>
            <person name="Benny G.L."/>
            <person name="Smith M.E."/>
            <person name="James T.Y."/>
            <person name="Grigoriev I.V."/>
        </authorList>
    </citation>
    <scope>NUCLEOTIDE SEQUENCE [LARGE SCALE GENOMIC DNA]</scope>
    <source>
        <strain evidence="4">RSA 1356</strain>
    </source>
</reference>
<feature type="domain" description="KNTC1 first ARM-repeats" evidence="2">
    <location>
        <begin position="95"/>
        <end position="160"/>
    </location>
</feature>
<dbReference type="GO" id="GO:0005737">
    <property type="term" value="C:cytoplasm"/>
    <property type="evidence" value="ECO:0007669"/>
    <property type="project" value="TreeGrafter"/>
</dbReference>
<organism evidence="3 4">
    <name type="scientific">Thamnocephalis sphaerospora</name>
    <dbReference type="NCBI Taxonomy" id="78915"/>
    <lineage>
        <taxon>Eukaryota</taxon>
        <taxon>Fungi</taxon>
        <taxon>Fungi incertae sedis</taxon>
        <taxon>Zoopagomycota</taxon>
        <taxon>Zoopagomycotina</taxon>
        <taxon>Zoopagomycetes</taxon>
        <taxon>Zoopagales</taxon>
        <taxon>Sigmoideomycetaceae</taxon>
        <taxon>Thamnocephalis</taxon>
    </lineage>
</organism>
<gene>
    <name evidence="3" type="ORF">THASP1DRAFT_33739</name>
</gene>
<dbReference type="GO" id="GO:0005828">
    <property type="term" value="C:kinetochore microtubule"/>
    <property type="evidence" value="ECO:0007669"/>
    <property type="project" value="TreeGrafter"/>
</dbReference>
<sequence>ENTLFLEADSSSHISVRSIAEVVPLSRFQQLLRKRKYDEAVVFAQKHHFDTKLVLRSRLEHLRCGSNGRAHALSDADIMNVINDLDALEDVGYALEDRMLEEQIATLLEELPEYIPSASYVSWLRNEILPAITRPSKRNALHKWLARRARATELREGRPHGALVVASLASAASEASERSVCLFTNTTPASYLQRVAPTSGADSTAHHENTHALEVASDSNLCRQLDDIKYLWDTLDIRYSLAEYSNETPQTIEWEAFILAAIDCITDAAAKATATLELMRRLPIPWSDAADKVLRAAVDTPTVLHRAEELHDQYRLLQLRRMLLRYELQDMNVADLSLVRGLVAHIVAQVEIPEAMEDALNVGYASWKLILLGRAEL</sequence>
<evidence type="ECO:0000313" key="4">
    <source>
        <dbReference type="Proteomes" id="UP000271241"/>
    </source>
</evidence>
<dbReference type="Pfam" id="PF24520">
    <property type="entry name" value="ARM_KNTC1_1st"/>
    <property type="match status" value="1"/>
</dbReference>
<dbReference type="InterPro" id="IPR052802">
    <property type="entry name" value="KNTC1"/>
</dbReference>
<dbReference type="PANTHER" id="PTHR15688">
    <property type="entry name" value="KINETOCHORE-ASSOCIATED PROTEIN 1"/>
    <property type="match status" value="1"/>
</dbReference>
<dbReference type="GO" id="GO:1903394">
    <property type="term" value="P:protein localization to kinetochore involved in kinetochore assembly"/>
    <property type="evidence" value="ECO:0007669"/>
    <property type="project" value="TreeGrafter"/>
</dbReference>
<feature type="non-terminal residue" evidence="3">
    <location>
        <position position="1"/>
    </location>
</feature>
<proteinExistence type="predicted"/>
<dbReference type="GO" id="GO:0031267">
    <property type="term" value="F:small GTPase binding"/>
    <property type="evidence" value="ECO:0007669"/>
    <property type="project" value="TreeGrafter"/>
</dbReference>
<dbReference type="GO" id="GO:0000070">
    <property type="term" value="P:mitotic sister chromatid segregation"/>
    <property type="evidence" value="ECO:0007669"/>
    <property type="project" value="TreeGrafter"/>
</dbReference>
<dbReference type="Pfam" id="PF24516">
    <property type="entry name" value="ARM_KNTC1_2nd"/>
    <property type="match status" value="1"/>
</dbReference>
<dbReference type="STRING" id="78915.A0A4P9XH35"/>
<evidence type="ECO:0000259" key="2">
    <source>
        <dbReference type="Pfam" id="PF24520"/>
    </source>
</evidence>
<dbReference type="AlphaFoldDB" id="A0A4P9XH35"/>
<dbReference type="OrthoDB" id="343783at2759"/>
<dbReference type="EMBL" id="KZ993689">
    <property type="protein sequence ID" value="RKP04490.1"/>
    <property type="molecule type" value="Genomic_DNA"/>
</dbReference>
<dbReference type="InterPro" id="IPR055403">
    <property type="entry name" value="ARM_KNTC1_1st"/>
</dbReference>
<dbReference type="GO" id="GO:0007094">
    <property type="term" value="P:mitotic spindle assembly checkpoint signaling"/>
    <property type="evidence" value="ECO:0007669"/>
    <property type="project" value="TreeGrafter"/>
</dbReference>
<evidence type="ECO:0000259" key="1">
    <source>
        <dbReference type="Pfam" id="PF24516"/>
    </source>
</evidence>
<dbReference type="PANTHER" id="PTHR15688:SF1">
    <property type="entry name" value="KINETOCHORE-ASSOCIATED PROTEIN 1"/>
    <property type="match status" value="1"/>
</dbReference>
<accession>A0A4P9XH35</accession>
<name>A0A4P9XH35_9FUNG</name>
<feature type="domain" description="KNTC1 second ARM-repeats" evidence="1">
    <location>
        <begin position="251"/>
        <end position="363"/>
    </location>
</feature>
<dbReference type="GO" id="GO:1990423">
    <property type="term" value="C:RZZ complex"/>
    <property type="evidence" value="ECO:0007669"/>
    <property type="project" value="TreeGrafter"/>
</dbReference>
<protein>
    <submittedName>
        <fullName evidence="3">Uncharacterized protein</fullName>
    </submittedName>
</protein>